<keyword evidence="2" id="KW-1185">Reference proteome</keyword>
<dbReference type="PANTHER" id="PTHR34034">
    <property type="entry name" value="PROTEIN FAM180A-RELATED"/>
    <property type="match status" value="1"/>
</dbReference>
<dbReference type="OMA" id="NLMFEFL"/>
<evidence type="ECO:0000313" key="1">
    <source>
        <dbReference type="Ensembl" id="ENSHCOP00000015141.1"/>
    </source>
</evidence>
<dbReference type="Proteomes" id="UP000264820">
    <property type="component" value="Unplaced"/>
</dbReference>
<reference evidence="1" key="2">
    <citation type="submission" date="2025-09" db="UniProtKB">
        <authorList>
            <consortium name="Ensembl"/>
        </authorList>
    </citation>
    <scope>IDENTIFICATION</scope>
</reference>
<dbReference type="Ensembl" id="ENSHCOT00000027953.1">
    <property type="protein sequence ID" value="ENSHCOP00000015141.1"/>
    <property type="gene ID" value="ENSHCOG00000018693.1"/>
</dbReference>
<proteinExistence type="predicted"/>
<accession>A0A3Q2YBE7</accession>
<dbReference type="GeneTree" id="ENSGT00990000203778"/>
<sequence length="174" mass="19980">MEVNMERKKLLCADSTSRCRWNSLPSTVMVTSANRPSSRHRSMMLFTTRLEWERSFLLGGVELNQDSNIVLLDEEMASMRPGRAFLSRVNNNIPRSLSSMQQMVDVLKSRRKEPMTQDLFESLVLSMVRSAYQTGNQRRPKDREAWGEMLLQLANLTVHELPRAPSASPPQKVK</sequence>
<organism evidence="1 2">
    <name type="scientific">Hippocampus comes</name>
    <name type="common">Tiger tail seahorse</name>
    <dbReference type="NCBI Taxonomy" id="109280"/>
    <lineage>
        <taxon>Eukaryota</taxon>
        <taxon>Metazoa</taxon>
        <taxon>Chordata</taxon>
        <taxon>Craniata</taxon>
        <taxon>Vertebrata</taxon>
        <taxon>Euteleostomi</taxon>
        <taxon>Actinopterygii</taxon>
        <taxon>Neopterygii</taxon>
        <taxon>Teleostei</taxon>
        <taxon>Neoteleostei</taxon>
        <taxon>Acanthomorphata</taxon>
        <taxon>Syngnathiaria</taxon>
        <taxon>Syngnathiformes</taxon>
        <taxon>Syngnathoidei</taxon>
        <taxon>Syngnathidae</taxon>
        <taxon>Hippocampus</taxon>
    </lineage>
</organism>
<dbReference type="Pfam" id="PF15173">
    <property type="entry name" value="FAM180"/>
    <property type="match status" value="1"/>
</dbReference>
<protein>
    <recommendedName>
        <fullName evidence="3">Family with sequence similarity 180 member A</fullName>
    </recommendedName>
</protein>
<evidence type="ECO:0000313" key="2">
    <source>
        <dbReference type="Proteomes" id="UP000264820"/>
    </source>
</evidence>
<reference evidence="1" key="1">
    <citation type="submission" date="2025-08" db="UniProtKB">
        <authorList>
            <consortium name="Ensembl"/>
        </authorList>
    </citation>
    <scope>IDENTIFICATION</scope>
</reference>
<name>A0A3Q2YBE7_HIPCM</name>
<dbReference type="PANTHER" id="PTHR34034:SF2">
    <property type="entry name" value="PROTEIN FAM180A"/>
    <property type="match status" value="1"/>
</dbReference>
<dbReference type="InterPro" id="IPR029170">
    <property type="entry name" value="FAM180"/>
</dbReference>
<dbReference type="AlphaFoldDB" id="A0A3Q2YBE7"/>
<evidence type="ECO:0008006" key="3">
    <source>
        <dbReference type="Google" id="ProtNLM"/>
    </source>
</evidence>